<dbReference type="Proteomes" id="UP000772151">
    <property type="component" value="Unassembled WGS sequence"/>
</dbReference>
<proteinExistence type="predicted"/>
<dbReference type="AlphaFoldDB" id="A0A927WKC9"/>
<sequence>MASLDMKGPYPYNKSTIEKEVYPNRIGNYALGYIDSGNIFRVQYVGRSIDMGVRERLLSHIESGDNEYESFKYSYAKSEKEAFEKECKNYHDFGENKKLKNDIHPSRINNYRCPICDN</sequence>
<dbReference type="EMBL" id="SVCA01000002">
    <property type="protein sequence ID" value="MBE6084378.1"/>
    <property type="molecule type" value="Genomic_DNA"/>
</dbReference>
<dbReference type="RefSeq" id="WP_303668422.1">
    <property type="nucleotide sequence ID" value="NZ_SVCA01000002.1"/>
</dbReference>
<reference evidence="1" key="1">
    <citation type="submission" date="2019-04" db="EMBL/GenBank/DDBJ databases">
        <title>Evolution of Biomass-Degrading Anaerobic Consortia Revealed by Metagenomics.</title>
        <authorList>
            <person name="Peng X."/>
        </authorList>
    </citation>
    <scope>NUCLEOTIDE SEQUENCE</scope>
    <source>
        <strain evidence="1">SIG242</strain>
    </source>
</reference>
<organism evidence="1 2">
    <name type="scientific">Selenomonas ruminantium</name>
    <dbReference type="NCBI Taxonomy" id="971"/>
    <lineage>
        <taxon>Bacteria</taxon>
        <taxon>Bacillati</taxon>
        <taxon>Bacillota</taxon>
        <taxon>Negativicutes</taxon>
        <taxon>Selenomonadales</taxon>
        <taxon>Selenomonadaceae</taxon>
        <taxon>Selenomonas</taxon>
    </lineage>
</organism>
<accession>A0A927WKC9</accession>
<protein>
    <recommendedName>
        <fullName evidence="3">GIY-YIG domain-containing protein</fullName>
    </recommendedName>
</protein>
<evidence type="ECO:0000313" key="1">
    <source>
        <dbReference type="EMBL" id="MBE6084378.1"/>
    </source>
</evidence>
<evidence type="ECO:0008006" key="3">
    <source>
        <dbReference type="Google" id="ProtNLM"/>
    </source>
</evidence>
<gene>
    <name evidence="1" type="ORF">E7203_02730</name>
</gene>
<name>A0A927WKC9_SELRU</name>
<comment type="caution">
    <text evidence="1">The sequence shown here is derived from an EMBL/GenBank/DDBJ whole genome shotgun (WGS) entry which is preliminary data.</text>
</comment>
<evidence type="ECO:0000313" key="2">
    <source>
        <dbReference type="Proteomes" id="UP000772151"/>
    </source>
</evidence>